<reference evidence="2 3" key="1">
    <citation type="submission" date="2017-11" db="EMBL/GenBank/DDBJ databases">
        <title>De novo assembly and phasing of dikaryotic genomes from two isolates of Puccinia coronata f. sp. avenae, the causal agent of oat crown rust.</title>
        <authorList>
            <person name="Miller M.E."/>
            <person name="Zhang Y."/>
            <person name="Omidvar V."/>
            <person name="Sperschneider J."/>
            <person name="Schwessinger B."/>
            <person name="Raley C."/>
            <person name="Palmer J.M."/>
            <person name="Garnica D."/>
            <person name="Upadhyaya N."/>
            <person name="Rathjen J."/>
            <person name="Taylor J.M."/>
            <person name="Park R.F."/>
            <person name="Dodds P.N."/>
            <person name="Hirsch C.D."/>
            <person name="Kianian S.F."/>
            <person name="Figueroa M."/>
        </authorList>
    </citation>
    <scope>NUCLEOTIDE SEQUENCE [LARGE SCALE GENOMIC DNA]</scope>
    <source>
        <strain evidence="2">12SD80</strain>
    </source>
</reference>
<evidence type="ECO:0008006" key="4">
    <source>
        <dbReference type="Google" id="ProtNLM"/>
    </source>
</evidence>
<sequence length="520" mass="57608">MTTSRNTAANDLLPLSDPEAIIRAKNAASLRDRPFPPFPLHATALLVPALMSDTGDNHHDREEPYNVNQTTDSAALDTAKDWFRRVLKAQHASIVQAREDRQQVIEDRRADCKLFLAAHQDNADCIGRLEDLLLAMNLKNESGAQPARAEPGRVDLQKFCTSDGPMYRGPFQETKSFLQWIHGVQIFFETKDVSNAADKIKILGNLIAETNLQLFYANEAASFLNQLWEELKARLFDSALPSNWRSGLQRQVCKLDMSPAKTFLEYSTRARTLQSLFNFDATNNSRLGNLQLAQFLVYGLPDSLQDWINKHQLLETVPFAYRPFEKQAKSSFLALQRPAETPPASRPVSNAPPSLPRDEFIWRVHSYLDSQGLCHFCKKHCGSVAGACPGPLNRAHIDIPSSFQAPPKPSDYNAPRAWSRTTAAPGKPTQAPAGRPATRAASVAGIADVTPQLEAQVAALTVDAVIREDARWDSYFNDEGCFPDLDPAAVAALEELNEQLLENEIARAKQADLADNIAGI</sequence>
<proteinExistence type="predicted"/>
<feature type="region of interest" description="Disordered" evidence="1">
    <location>
        <begin position="403"/>
        <end position="435"/>
    </location>
</feature>
<organism evidence="2 3">
    <name type="scientific">Puccinia coronata f. sp. avenae</name>
    <dbReference type="NCBI Taxonomy" id="200324"/>
    <lineage>
        <taxon>Eukaryota</taxon>
        <taxon>Fungi</taxon>
        <taxon>Dikarya</taxon>
        <taxon>Basidiomycota</taxon>
        <taxon>Pucciniomycotina</taxon>
        <taxon>Pucciniomycetes</taxon>
        <taxon>Pucciniales</taxon>
        <taxon>Pucciniaceae</taxon>
        <taxon>Puccinia</taxon>
    </lineage>
</organism>
<protein>
    <recommendedName>
        <fullName evidence="4">Retrotransposon gag domain-containing protein</fullName>
    </recommendedName>
</protein>
<gene>
    <name evidence="2" type="ORF">PCASD_02519</name>
</gene>
<comment type="caution">
    <text evidence="2">The sequence shown here is derived from an EMBL/GenBank/DDBJ whole genome shotgun (WGS) entry which is preliminary data.</text>
</comment>
<evidence type="ECO:0000313" key="3">
    <source>
        <dbReference type="Proteomes" id="UP000235392"/>
    </source>
</evidence>
<accession>A0A2N5VMA8</accession>
<dbReference type="EMBL" id="PGCI01000007">
    <property type="protein sequence ID" value="PLW51139.1"/>
    <property type="molecule type" value="Genomic_DNA"/>
</dbReference>
<evidence type="ECO:0000256" key="1">
    <source>
        <dbReference type="SAM" id="MobiDB-lite"/>
    </source>
</evidence>
<name>A0A2N5VMA8_9BASI</name>
<evidence type="ECO:0000313" key="2">
    <source>
        <dbReference type="EMBL" id="PLW51139.1"/>
    </source>
</evidence>
<dbReference type="AlphaFoldDB" id="A0A2N5VMA8"/>
<dbReference type="Proteomes" id="UP000235392">
    <property type="component" value="Unassembled WGS sequence"/>
</dbReference>